<dbReference type="RefSeq" id="WP_209894996.1">
    <property type="nucleotide sequence ID" value="NZ_JAGGMR010000001.1"/>
</dbReference>
<evidence type="ECO:0000313" key="2">
    <source>
        <dbReference type="EMBL" id="MBP2192278.1"/>
    </source>
</evidence>
<dbReference type="PANTHER" id="PTHR48098:SF1">
    <property type="entry name" value="DIACYLGLYCEROL ACYLTRANSFERASE_MYCOLYLTRANSFERASE AG85A"/>
    <property type="match status" value="1"/>
</dbReference>
<dbReference type="InterPro" id="IPR050583">
    <property type="entry name" value="Mycobacterial_A85_antigen"/>
</dbReference>
<dbReference type="Proteomes" id="UP001519325">
    <property type="component" value="Unassembled WGS sequence"/>
</dbReference>
<evidence type="ECO:0000256" key="1">
    <source>
        <dbReference type="SAM" id="SignalP"/>
    </source>
</evidence>
<dbReference type="GO" id="GO:0016787">
    <property type="term" value="F:hydrolase activity"/>
    <property type="evidence" value="ECO:0007669"/>
    <property type="project" value="UniProtKB-KW"/>
</dbReference>
<keyword evidence="3" id="KW-1185">Reference proteome</keyword>
<dbReference type="EMBL" id="JAGGMR010000001">
    <property type="protein sequence ID" value="MBP2192278.1"/>
    <property type="molecule type" value="Genomic_DNA"/>
</dbReference>
<keyword evidence="1" id="KW-0732">Signal</keyword>
<comment type="caution">
    <text evidence="2">The sequence shown here is derived from an EMBL/GenBank/DDBJ whole genome shotgun (WGS) entry which is preliminary data.</text>
</comment>
<dbReference type="Pfam" id="PF00756">
    <property type="entry name" value="Esterase"/>
    <property type="match status" value="1"/>
</dbReference>
<evidence type="ECO:0000313" key="3">
    <source>
        <dbReference type="Proteomes" id="UP001519325"/>
    </source>
</evidence>
<accession>A0ABS4QMG1</accession>
<dbReference type="PANTHER" id="PTHR48098">
    <property type="entry name" value="ENTEROCHELIN ESTERASE-RELATED"/>
    <property type="match status" value="1"/>
</dbReference>
<name>A0ABS4QMG1_9NOCA</name>
<dbReference type="Gene3D" id="3.40.50.1820">
    <property type="entry name" value="alpha/beta hydrolase"/>
    <property type="match status" value="1"/>
</dbReference>
<dbReference type="PROSITE" id="PS51257">
    <property type="entry name" value="PROKAR_LIPOPROTEIN"/>
    <property type="match status" value="1"/>
</dbReference>
<gene>
    <name evidence="2" type="ORF">BJ987_005179</name>
</gene>
<reference evidence="2 3" key="1">
    <citation type="submission" date="2021-03" db="EMBL/GenBank/DDBJ databases">
        <title>Sequencing the genomes of 1000 actinobacteria strains.</title>
        <authorList>
            <person name="Klenk H.-P."/>
        </authorList>
    </citation>
    <scope>NUCLEOTIDE SEQUENCE [LARGE SCALE GENOMIC DNA]</scope>
    <source>
        <strain evidence="2 3">DSM 45516</strain>
    </source>
</reference>
<feature type="chain" id="PRO_5046581879" evidence="1">
    <location>
        <begin position="23"/>
        <end position="351"/>
    </location>
</feature>
<organism evidence="2 3">
    <name type="scientific">Nocardia goodfellowii</name>
    <dbReference type="NCBI Taxonomy" id="882446"/>
    <lineage>
        <taxon>Bacteria</taxon>
        <taxon>Bacillati</taxon>
        <taxon>Actinomycetota</taxon>
        <taxon>Actinomycetes</taxon>
        <taxon>Mycobacteriales</taxon>
        <taxon>Nocardiaceae</taxon>
        <taxon>Nocardia</taxon>
    </lineage>
</organism>
<keyword evidence="2" id="KW-0378">Hydrolase</keyword>
<protein>
    <submittedName>
        <fullName evidence="2">S-formylglutathione hydrolase FrmB</fullName>
    </submittedName>
</protein>
<sequence>MRALAVAAVSIALLACSPGAGVATPGEPAEPIPARAFSDARPAPNGSHLLSAAQGAGRVVDLTVHSAAMARPVTVAVLPAADPARPAPVLYLLNGIDGGTDYGRWTEGSNWLTKTDAAQFFSDKQVTVVTLMGGQGSFYADWLADDPVLGRQQWTTFLTRELPPIVDSAFNGTGANAVAGLSMASGAGFRLALAAPGLYRAIGSYSGCIRTSDARGQAIVDVVVAARMGNARNMWGPPTHPAWAANDPYLHAEQLRGITMYVSTGTGLPGPLDTLDAPGVGFNPIKLVDQLLIGGALDAVTLRCTEQLRDRFAELAIPATFDIRPSGTHSWGYWQQDLHNSWSLFAAALGR</sequence>
<dbReference type="InterPro" id="IPR029058">
    <property type="entry name" value="AB_hydrolase_fold"/>
</dbReference>
<dbReference type="InterPro" id="IPR000801">
    <property type="entry name" value="Esterase-like"/>
</dbReference>
<feature type="signal peptide" evidence="1">
    <location>
        <begin position="1"/>
        <end position="22"/>
    </location>
</feature>
<proteinExistence type="predicted"/>
<dbReference type="SUPFAM" id="SSF53474">
    <property type="entry name" value="alpha/beta-Hydrolases"/>
    <property type="match status" value="1"/>
</dbReference>